<dbReference type="GeneID" id="27312924"/>
<protein>
    <submittedName>
        <fullName evidence="4">Uncharacterized protein</fullName>
    </submittedName>
</protein>
<dbReference type="InterPro" id="IPR012890">
    <property type="entry name" value="GCFC2-like"/>
</dbReference>
<dbReference type="RefSeq" id="XP_016214012.1">
    <property type="nucleotide sequence ID" value="XM_016358394.1"/>
</dbReference>
<dbReference type="STRING" id="253628.A0A0D2ABG0"/>
<dbReference type="VEuPathDB" id="FungiDB:PV09_04951"/>
<dbReference type="GO" id="GO:0003677">
    <property type="term" value="F:DNA binding"/>
    <property type="evidence" value="ECO:0007669"/>
    <property type="project" value="InterPro"/>
</dbReference>
<dbReference type="InParanoid" id="A0A0D2ABG0"/>
<proteinExistence type="predicted"/>
<keyword evidence="5" id="KW-1185">Reference proteome</keyword>
<feature type="region of interest" description="Disordered" evidence="3">
    <location>
        <begin position="256"/>
        <end position="310"/>
    </location>
</feature>
<dbReference type="InterPro" id="IPR028211">
    <property type="entry name" value="Ntr2"/>
</dbReference>
<evidence type="ECO:0000256" key="1">
    <source>
        <dbReference type="ARBA" id="ARBA00004123"/>
    </source>
</evidence>
<dbReference type="OrthoDB" id="429427at2759"/>
<feature type="region of interest" description="Disordered" evidence="3">
    <location>
        <begin position="1"/>
        <end position="146"/>
    </location>
</feature>
<evidence type="ECO:0000256" key="3">
    <source>
        <dbReference type="SAM" id="MobiDB-lite"/>
    </source>
</evidence>
<dbReference type="GO" id="GO:0000390">
    <property type="term" value="P:spliceosomal complex disassembly"/>
    <property type="evidence" value="ECO:0007669"/>
    <property type="project" value="InterPro"/>
</dbReference>
<feature type="compositionally biased region" description="Acidic residues" evidence="3">
    <location>
        <begin position="260"/>
        <end position="271"/>
    </location>
</feature>
<accession>A0A0D2ABG0</accession>
<dbReference type="PANTHER" id="PTHR12214">
    <property type="entry name" value="GC-RICH SEQUENCE DNA-BINDING FACTOR"/>
    <property type="match status" value="1"/>
</dbReference>
<evidence type="ECO:0000313" key="5">
    <source>
        <dbReference type="Proteomes" id="UP000053259"/>
    </source>
</evidence>
<sequence length="416" mass="46985">MKRSFSNKRIARKIGHDSDEEESSSNGLQPQESVVKRPLLPSRTKKASKLRMSFGPGHSDTEEAGEGSTVITPKKPFGRQSIQRNAERKSLRPTRSPELLPLRDSNSDRPSYSKDSLAELKLSTPSTPRDISHHTSEDEEPTQSLDVISKFGVVTSRPAGSVIPTEAEIKEKKDRRARLAQEKEFISLNAEDSDEERRELLLRPREKYAETRLVRDDEDIAEGFDDYVEDGKIALGRKALREEKIRKRREMAELIAEAEGAGDNEEEDDSEAERNEAYEATQTRAGTYGQRRVESEHQYSRTPPKITPVPDLNAVLDRIKDELRAMQDAKAFKLHKLEELKVERKEIAEREVWIQAQLKEVGERYEKLKVEAGMTDADLNGGSKEIQSGRDLIAQRGLESYGSTPIAMSEVNSDEG</sequence>
<organism evidence="4 5">
    <name type="scientific">Verruconis gallopava</name>
    <dbReference type="NCBI Taxonomy" id="253628"/>
    <lineage>
        <taxon>Eukaryota</taxon>
        <taxon>Fungi</taxon>
        <taxon>Dikarya</taxon>
        <taxon>Ascomycota</taxon>
        <taxon>Pezizomycotina</taxon>
        <taxon>Dothideomycetes</taxon>
        <taxon>Pleosporomycetidae</taxon>
        <taxon>Venturiales</taxon>
        <taxon>Sympoventuriaceae</taxon>
        <taxon>Verruconis</taxon>
    </lineage>
</organism>
<keyword evidence="2" id="KW-0539">Nucleus</keyword>
<feature type="compositionally biased region" description="Basic residues" evidence="3">
    <location>
        <begin position="1"/>
        <end position="13"/>
    </location>
</feature>
<evidence type="ECO:0000313" key="4">
    <source>
        <dbReference type="EMBL" id="KIW04143.1"/>
    </source>
</evidence>
<dbReference type="Proteomes" id="UP000053259">
    <property type="component" value="Unassembled WGS sequence"/>
</dbReference>
<dbReference type="AlphaFoldDB" id="A0A0D2ABG0"/>
<dbReference type="GO" id="GO:0071008">
    <property type="term" value="C:U2-type post-mRNA release spliceosomal complex"/>
    <property type="evidence" value="ECO:0007669"/>
    <property type="project" value="InterPro"/>
</dbReference>
<gene>
    <name evidence="4" type="ORF">PV09_04951</name>
</gene>
<name>A0A0D2ABG0_9PEZI</name>
<dbReference type="PANTHER" id="PTHR12214:SF0">
    <property type="entry name" value="LD29489P"/>
    <property type="match status" value="1"/>
</dbReference>
<evidence type="ECO:0000256" key="2">
    <source>
        <dbReference type="ARBA" id="ARBA00023242"/>
    </source>
</evidence>
<comment type="subcellular location">
    <subcellularLocation>
        <location evidence="1">Nucleus</location>
    </subcellularLocation>
</comment>
<reference evidence="4 5" key="1">
    <citation type="submission" date="2015-01" db="EMBL/GenBank/DDBJ databases">
        <title>The Genome Sequence of Ochroconis gallopava CBS43764.</title>
        <authorList>
            <consortium name="The Broad Institute Genomics Platform"/>
            <person name="Cuomo C."/>
            <person name="de Hoog S."/>
            <person name="Gorbushina A."/>
            <person name="Stielow B."/>
            <person name="Teixiera M."/>
            <person name="Abouelleil A."/>
            <person name="Chapman S.B."/>
            <person name="Priest M."/>
            <person name="Young S.K."/>
            <person name="Wortman J."/>
            <person name="Nusbaum C."/>
            <person name="Birren B."/>
        </authorList>
    </citation>
    <scope>NUCLEOTIDE SEQUENCE [LARGE SCALE GENOMIC DNA]</scope>
    <source>
        <strain evidence="4 5">CBS 43764</strain>
    </source>
</reference>
<dbReference type="Pfam" id="PF15458">
    <property type="entry name" value="NTR2"/>
    <property type="match status" value="1"/>
</dbReference>
<dbReference type="EMBL" id="KN847542">
    <property type="protein sequence ID" value="KIW04143.1"/>
    <property type="molecule type" value="Genomic_DNA"/>
</dbReference>